<reference evidence="2 3" key="1">
    <citation type="submission" date="2020-05" db="EMBL/GenBank/DDBJ databases">
        <title>First description outside Europe of the emergent pathogen for shellfish aquaculture Vibrio europaeus.</title>
        <authorList>
            <person name="Dubert J."/>
            <person name="Rojas R."/>
        </authorList>
    </citation>
    <scope>NUCLEOTIDE SEQUENCE [LARGE SCALE GENOMIC DNA]</scope>
    <source>
        <strain evidence="2 3">NPI-1</strain>
    </source>
</reference>
<organism evidence="2 3">
    <name type="scientific">Vibrio europaeus</name>
    <dbReference type="NCBI Taxonomy" id="300876"/>
    <lineage>
        <taxon>Bacteria</taxon>
        <taxon>Pseudomonadati</taxon>
        <taxon>Pseudomonadota</taxon>
        <taxon>Gammaproteobacteria</taxon>
        <taxon>Vibrionales</taxon>
        <taxon>Vibrionaceae</taxon>
        <taxon>Vibrio</taxon>
        <taxon>Vibrio oreintalis group</taxon>
    </lineage>
</organism>
<feature type="transmembrane region" description="Helical" evidence="1">
    <location>
        <begin position="56"/>
        <end position="77"/>
    </location>
</feature>
<dbReference type="Proteomes" id="UP000501443">
    <property type="component" value="Chromosome 1"/>
</dbReference>
<keyword evidence="1" id="KW-1133">Transmembrane helix</keyword>
<accession>A0AAE7AUM1</accession>
<name>A0AAE7AUM1_9VIBR</name>
<evidence type="ECO:0000256" key="1">
    <source>
        <dbReference type="SAM" id="Phobius"/>
    </source>
</evidence>
<dbReference type="RefSeq" id="WP_171801605.1">
    <property type="nucleotide sequence ID" value="NZ_CP053541.1"/>
</dbReference>
<proteinExistence type="predicted"/>
<keyword evidence="1" id="KW-0812">Transmembrane</keyword>
<feature type="transmembrane region" description="Helical" evidence="1">
    <location>
        <begin position="83"/>
        <end position="105"/>
    </location>
</feature>
<sequence>MTTPELILPMLLNGLAACIGGFGTIGANAVKGLTILDADDPNSAFQKTPSKVGRSAFILFSSLPTFVVGCIYGLIYIGAFQSFYNEAISLAIAISLGVIAGGLVIKLNELSPQQIIELIRKNVR</sequence>
<evidence type="ECO:0000313" key="3">
    <source>
        <dbReference type="Proteomes" id="UP000501443"/>
    </source>
</evidence>
<dbReference type="EMBL" id="CP053541">
    <property type="protein sequence ID" value="QJY36245.1"/>
    <property type="molecule type" value="Genomic_DNA"/>
</dbReference>
<feature type="transmembrane region" description="Helical" evidence="1">
    <location>
        <begin position="6"/>
        <end position="27"/>
    </location>
</feature>
<protein>
    <submittedName>
        <fullName evidence="2">Uncharacterized protein</fullName>
    </submittedName>
</protein>
<dbReference type="AlphaFoldDB" id="A0AAE7AUM1"/>
<keyword evidence="1" id="KW-0472">Membrane</keyword>
<evidence type="ECO:0000313" key="2">
    <source>
        <dbReference type="EMBL" id="QJY36245.1"/>
    </source>
</evidence>
<gene>
    <name evidence="2" type="ORF">HOO69_06290</name>
</gene>